<feature type="transmembrane region" description="Helical" evidence="12">
    <location>
        <begin position="35"/>
        <end position="56"/>
    </location>
</feature>
<gene>
    <name evidence="14" type="ORF">FHG71_17705</name>
</gene>
<dbReference type="Proteomes" id="UP000305709">
    <property type="component" value="Unassembled WGS sequence"/>
</dbReference>
<proteinExistence type="predicted"/>
<evidence type="ECO:0000256" key="3">
    <source>
        <dbReference type="ARBA" id="ARBA00022538"/>
    </source>
</evidence>
<evidence type="ECO:0000256" key="7">
    <source>
        <dbReference type="ARBA" id="ARBA00022989"/>
    </source>
</evidence>
<evidence type="ECO:0000256" key="4">
    <source>
        <dbReference type="ARBA" id="ARBA00022692"/>
    </source>
</evidence>
<keyword evidence="5" id="KW-0631">Potassium channel</keyword>
<evidence type="ECO:0000259" key="13">
    <source>
        <dbReference type="Pfam" id="PF07885"/>
    </source>
</evidence>
<evidence type="ECO:0000256" key="11">
    <source>
        <dbReference type="SAM" id="MobiDB-lite"/>
    </source>
</evidence>
<sequence length="168" mass="18147">MTGIRRGRRTRTLALWRSVLDLVHGLGSAVRDPAIRVLLSLTMTVVLLATAFYHLVEGWRLLDAAYFSVVTMATVGFGDLVPRTDLGKVFTVFLILFGIGLFVASASTFAEHVVRRATGPGRPRTRSLRPPAPTPRHRPPRPARSRAGDRPGPARPDMGVAGASTLAA</sequence>
<evidence type="ECO:0000313" key="14">
    <source>
        <dbReference type="EMBL" id="TNC65389.1"/>
    </source>
</evidence>
<feature type="region of interest" description="Disordered" evidence="11">
    <location>
        <begin position="117"/>
        <end position="168"/>
    </location>
</feature>
<evidence type="ECO:0000256" key="8">
    <source>
        <dbReference type="ARBA" id="ARBA00023065"/>
    </source>
</evidence>
<keyword evidence="7 12" id="KW-1133">Transmembrane helix</keyword>
<name>A0A5C4NCU5_9RHOB</name>
<evidence type="ECO:0000256" key="5">
    <source>
        <dbReference type="ARBA" id="ARBA00022826"/>
    </source>
</evidence>
<dbReference type="GO" id="GO:0016020">
    <property type="term" value="C:membrane"/>
    <property type="evidence" value="ECO:0007669"/>
    <property type="project" value="UniProtKB-SubCell"/>
</dbReference>
<evidence type="ECO:0000256" key="1">
    <source>
        <dbReference type="ARBA" id="ARBA00004141"/>
    </source>
</evidence>
<evidence type="ECO:0000313" key="15">
    <source>
        <dbReference type="Proteomes" id="UP000305709"/>
    </source>
</evidence>
<accession>A0A5C4NCU5</accession>
<organism evidence="14 15">
    <name type="scientific">Rubellimicrobium roseum</name>
    <dbReference type="NCBI Taxonomy" id="687525"/>
    <lineage>
        <taxon>Bacteria</taxon>
        <taxon>Pseudomonadati</taxon>
        <taxon>Pseudomonadota</taxon>
        <taxon>Alphaproteobacteria</taxon>
        <taxon>Rhodobacterales</taxon>
        <taxon>Roseobacteraceae</taxon>
        <taxon>Rubellimicrobium</taxon>
    </lineage>
</organism>
<dbReference type="PANTHER" id="PTHR10027">
    <property type="entry name" value="CALCIUM-ACTIVATED POTASSIUM CHANNEL ALPHA CHAIN"/>
    <property type="match status" value="1"/>
</dbReference>
<dbReference type="PANTHER" id="PTHR10027:SF33">
    <property type="entry name" value="CALCIUM-ACTIVATED POTASSIUM CHANNEL SUBUNIT ALPHA-1-RELATED"/>
    <property type="match status" value="1"/>
</dbReference>
<dbReference type="AlphaFoldDB" id="A0A5C4NCU5"/>
<evidence type="ECO:0000256" key="10">
    <source>
        <dbReference type="ARBA" id="ARBA00023303"/>
    </source>
</evidence>
<keyword evidence="3" id="KW-0633">Potassium transport</keyword>
<dbReference type="SUPFAM" id="SSF81324">
    <property type="entry name" value="Voltage-gated potassium channels"/>
    <property type="match status" value="1"/>
</dbReference>
<protein>
    <submittedName>
        <fullName evidence="14">Two pore domain potassium channel family protein</fullName>
    </submittedName>
</protein>
<dbReference type="Gene3D" id="1.10.287.70">
    <property type="match status" value="1"/>
</dbReference>
<keyword evidence="9 12" id="KW-0472">Membrane</keyword>
<keyword evidence="8" id="KW-0406">Ion transport</keyword>
<feature type="compositionally biased region" description="Basic residues" evidence="11">
    <location>
        <begin position="135"/>
        <end position="144"/>
    </location>
</feature>
<feature type="transmembrane region" description="Helical" evidence="12">
    <location>
        <begin position="90"/>
        <end position="114"/>
    </location>
</feature>
<dbReference type="Pfam" id="PF07885">
    <property type="entry name" value="Ion_trans_2"/>
    <property type="match status" value="1"/>
</dbReference>
<comment type="caution">
    <text evidence="14">The sequence shown here is derived from an EMBL/GenBank/DDBJ whole genome shotgun (WGS) entry which is preliminary data.</text>
</comment>
<dbReference type="EMBL" id="VDFV01000038">
    <property type="protein sequence ID" value="TNC65389.1"/>
    <property type="molecule type" value="Genomic_DNA"/>
</dbReference>
<reference evidence="14 15" key="1">
    <citation type="submission" date="2019-06" db="EMBL/GenBank/DDBJ databases">
        <authorList>
            <person name="Jiang L."/>
        </authorList>
    </citation>
    <scope>NUCLEOTIDE SEQUENCE [LARGE SCALE GENOMIC DNA]</scope>
    <source>
        <strain evidence="14 15">YIM 48858</strain>
    </source>
</reference>
<dbReference type="InterPro" id="IPR047871">
    <property type="entry name" value="K_chnl_Slo-like"/>
</dbReference>
<dbReference type="InterPro" id="IPR013099">
    <property type="entry name" value="K_chnl_dom"/>
</dbReference>
<comment type="subcellular location">
    <subcellularLocation>
        <location evidence="1">Membrane</location>
        <topology evidence="1">Multi-pass membrane protein</topology>
    </subcellularLocation>
</comment>
<keyword evidence="2" id="KW-0813">Transport</keyword>
<evidence type="ECO:0000256" key="6">
    <source>
        <dbReference type="ARBA" id="ARBA00022958"/>
    </source>
</evidence>
<evidence type="ECO:0000256" key="12">
    <source>
        <dbReference type="SAM" id="Phobius"/>
    </source>
</evidence>
<keyword evidence="15" id="KW-1185">Reference proteome</keyword>
<keyword evidence="6" id="KW-0630">Potassium</keyword>
<keyword evidence="4 12" id="KW-0812">Transmembrane</keyword>
<evidence type="ECO:0000256" key="2">
    <source>
        <dbReference type="ARBA" id="ARBA00022448"/>
    </source>
</evidence>
<dbReference type="GO" id="GO:0060072">
    <property type="term" value="F:large conductance calcium-activated potassium channel activity"/>
    <property type="evidence" value="ECO:0007669"/>
    <property type="project" value="TreeGrafter"/>
</dbReference>
<keyword evidence="10 14" id="KW-0407">Ion channel</keyword>
<evidence type="ECO:0000256" key="9">
    <source>
        <dbReference type="ARBA" id="ARBA00023136"/>
    </source>
</evidence>
<dbReference type="OrthoDB" id="9799090at2"/>
<feature type="domain" description="Potassium channel" evidence="13">
    <location>
        <begin position="42"/>
        <end position="113"/>
    </location>
</feature>